<evidence type="ECO:0000256" key="4">
    <source>
        <dbReference type="ARBA" id="ARBA00022728"/>
    </source>
</evidence>
<evidence type="ECO:0000256" key="9">
    <source>
        <dbReference type="RuleBase" id="RU365049"/>
    </source>
</evidence>
<gene>
    <name evidence="9" type="primary">LSM4</name>
    <name evidence="12" type="ORF">BdWA1_002698</name>
</gene>
<dbReference type="Gene3D" id="2.30.30.100">
    <property type="match status" value="1"/>
</dbReference>
<dbReference type="InterPro" id="IPR010920">
    <property type="entry name" value="LSM_dom_sf"/>
</dbReference>
<evidence type="ECO:0000259" key="11">
    <source>
        <dbReference type="PROSITE" id="PS52002"/>
    </source>
</evidence>
<feature type="region of interest" description="Disordered" evidence="10">
    <location>
        <begin position="83"/>
        <end position="119"/>
    </location>
</feature>
<dbReference type="GO" id="GO:0000956">
    <property type="term" value="P:nuclear-transcribed mRNA catabolic process"/>
    <property type="evidence" value="ECO:0007669"/>
    <property type="project" value="UniProtKB-UniRule"/>
</dbReference>
<keyword evidence="13" id="KW-1185">Reference proteome</keyword>
<dbReference type="CDD" id="cd01723">
    <property type="entry name" value="LSm4"/>
    <property type="match status" value="1"/>
</dbReference>
<evidence type="ECO:0000256" key="5">
    <source>
        <dbReference type="ARBA" id="ARBA00022884"/>
    </source>
</evidence>
<dbReference type="SMART" id="SM00651">
    <property type="entry name" value="Sm"/>
    <property type="match status" value="1"/>
</dbReference>
<comment type="similarity">
    <text evidence="2 9">Belongs to the snRNP Sm proteins family.</text>
</comment>
<comment type="function">
    <text evidence="9">Binds specifically to the 3'-terminal U-tract of U6 snRNA.</text>
</comment>
<comment type="subunit">
    <text evidence="9">LSm subunits form a heteromer with a doughnut shape.</text>
</comment>
<name>A0AAD9PJQ7_9APIC</name>
<comment type="subcellular location">
    <subcellularLocation>
        <location evidence="1 9">Nucleus</location>
    </subcellularLocation>
</comment>
<dbReference type="GO" id="GO:0000398">
    <property type="term" value="P:mRNA splicing, via spliceosome"/>
    <property type="evidence" value="ECO:0007669"/>
    <property type="project" value="InterPro"/>
</dbReference>
<evidence type="ECO:0000256" key="7">
    <source>
        <dbReference type="ARBA" id="ARBA00023242"/>
    </source>
</evidence>
<dbReference type="PANTHER" id="PTHR23338">
    <property type="entry name" value="SMALL NUCLEAR RIBONUCLEOPROTEIN SM"/>
    <property type="match status" value="1"/>
</dbReference>
<sequence>MVLPLSILKAGKGHPALIELKSGETYSGILASCDTFMNIHMLNAVCTSRLGDEFWRLNECFIRGNNVKSFRLPDEVSELAKDELRPIAKTGTGAHAGRGGERGRGMRGRRPHNRPRGQH</sequence>
<dbReference type="InterPro" id="IPR027141">
    <property type="entry name" value="LSm4/Sm_D1/D3"/>
</dbReference>
<keyword evidence="4 9" id="KW-0747">Spliceosome</keyword>
<proteinExistence type="inferred from homology"/>
<dbReference type="Pfam" id="PF01423">
    <property type="entry name" value="LSM"/>
    <property type="match status" value="1"/>
</dbReference>
<evidence type="ECO:0000256" key="8">
    <source>
        <dbReference type="ARBA" id="ARBA00023274"/>
    </source>
</evidence>
<evidence type="ECO:0000313" key="13">
    <source>
        <dbReference type="Proteomes" id="UP001214638"/>
    </source>
</evidence>
<dbReference type="GO" id="GO:0003723">
    <property type="term" value="F:RNA binding"/>
    <property type="evidence" value="ECO:0007669"/>
    <property type="project" value="UniProtKB-KW"/>
</dbReference>
<evidence type="ECO:0000256" key="3">
    <source>
        <dbReference type="ARBA" id="ARBA00022664"/>
    </source>
</evidence>
<dbReference type="PROSITE" id="PS52002">
    <property type="entry name" value="SM"/>
    <property type="match status" value="1"/>
</dbReference>
<keyword evidence="5 9" id="KW-0694">RNA-binding</keyword>
<feature type="compositionally biased region" description="Basic residues" evidence="10">
    <location>
        <begin position="105"/>
        <end position="119"/>
    </location>
</feature>
<evidence type="ECO:0000256" key="1">
    <source>
        <dbReference type="ARBA" id="ARBA00004123"/>
    </source>
</evidence>
<protein>
    <recommendedName>
        <fullName evidence="9">U6 snRNA-associated Sm-like protein LSm4</fullName>
    </recommendedName>
</protein>
<dbReference type="InterPro" id="IPR034101">
    <property type="entry name" value="Lsm4"/>
</dbReference>
<dbReference type="InterPro" id="IPR047575">
    <property type="entry name" value="Sm"/>
</dbReference>
<dbReference type="EMBL" id="JALLKP010000003">
    <property type="protein sequence ID" value="KAK2196098.1"/>
    <property type="molecule type" value="Genomic_DNA"/>
</dbReference>
<dbReference type="AlphaFoldDB" id="A0AAD9PJQ7"/>
<dbReference type="SUPFAM" id="SSF50182">
    <property type="entry name" value="Sm-like ribonucleoproteins"/>
    <property type="match status" value="1"/>
</dbReference>
<evidence type="ECO:0000256" key="10">
    <source>
        <dbReference type="SAM" id="MobiDB-lite"/>
    </source>
</evidence>
<dbReference type="InterPro" id="IPR001163">
    <property type="entry name" value="Sm_dom_euk/arc"/>
</dbReference>
<dbReference type="Proteomes" id="UP001214638">
    <property type="component" value="Unassembled WGS sequence"/>
</dbReference>
<evidence type="ECO:0000313" key="12">
    <source>
        <dbReference type="EMBL" id="KAK2196098.1"/>
    </source>
</evidence>
<keyword evidence="3 9" id="KW-0507">mRNA processing</keyword>
<dbReference type="GO" id="GO:0005681">
    <property type="term" value="C:spliceosomal complex"/>
    <property type="evidence" value="ECO:0007669"/>
    <property type="project" value="UniProtKB-UniRule"/>
</dbReference>
<organism evidence="12 13">
    <name type="scientific">Babesia duncani</name>
    <dbReference type="NCBI Taxonomy" id="323732"/>
    <lineage>
        <taxon>Eukaryota</taxon>
        <taxon>Sar</taxon>
        <taxon>Alveolata</taxon>
        <taxon>Apicomplexa</taxon>
        <taxon>Aconoidasida</taxon>
        <taxon>Piroplasmida</taxon>
        <taxon>Babesiidae</taxon>
        <taxon>Babesia</taxon>
    </lineage>
</organism>
<keyword evidence="7 9" id="KW-0539">Nucleus</keyword>
<feature type="domain" description="Sm" evidence="11">
    <location>
        <begin position="3"/>
        <end position="76"/>
    </location>
</feature>
<keyword evidence="8 9" id="KW-0687">Ribonucleoprotein</keyword>
<reference evidence="12" key="1">
    <citation type="journal article" date="2023" name="Nat. Microbiol.">
        <title>Babesia duncani multi-omics identifies virulence factors and drug targets.</title>
        <authorList>
            <person name="Singh P."/>
            <person name="Lonardi S."/>
            <person name="Liang Q."/>
            <person name="Vydyam P."/>
            <person name="Khabirova E."/>
            <person name="Fang T."/>
            <person name="Gihaz S."/>
            <person name="Thekkiniath J."/>
            <person name="Munshi M."/>
            <person name="Abel S."/>
            <person name="Ciampossin L."/>
            <person name="Batugedara G."/>
            <person name="Gupta M."/>
            <person name="Lu X.M."/>
            <person name="Lenz T."/>
            <person name="Chakravarty S."/>
            <person name="Cornillot E."/>
            <person name="Hu Y."/>
            <person name="Ma W."/>
            <person name="Gonzalez L.M."/>
            <person name="Sanchez S."/>
            <person name="Estrada K."/>
            <person name="Sanchez-Flores A."/>
            <person name="Montero E."/>
            <person name="Harb O.S."/>
            <person name="Le Roch K.G."/>
            <person name="Mamoun C.B."/>
        </authorList>
    </citation>
    <scope>NUCLEOTIDE SEQUENCE</scope>
    <source>
        <strain evidence="12">WA1</strain>
    </source>
</reference>
<evidence type="ECO:0000256" key="2">
    <source>
        <dbReference type="ARBA" id="ARBA00006850"/>
    </source>
</evidence>
<keyword evidence="6 9" id="KW-0508">mRNA splicing</keyword>
<accession>A0AAD9PJQ7</accession>
<comment type="caution">
    <text evidence="12">The sequence shown here is derived from an EMBL/GenBank/DDBJ whole genome shotgun (WGS) entry which is preliminary data.</text>
</comment>
<evidence type="ECO:0000256" key="6">
    <source>
        <dbReference type="ARBA" id="ARBA00023187"/>
    </source>
</evidence>